<evidence type="ECO:0000256" key="3">
    <source>
        <dbReference type="ARBA" id="ARBA00022603"/>
    </source>
</evidence>
<keyword evidence="5 6" id="KW-0949">S-adenosyl-L-methionine</keyword>
<dbReference type="Gene3D" id="1.10.150.170">
    <property type="entry name" value="Putative methyltransferase TM0872, insert domain"/>
    <property type="match status" value="1"/>
</dbReference>
<proteinExistence type="inferred from homology"/>
<keyword evidence="6" id="KW-0963">Cytoplasm</keyword>
<feature type="binding site" evidence="6">
    <location>
        <begin position="41"/>
        <end position="43"/>
    </location>
    <ligand>
        <name>S-adenosyl-L-methionine</name>
        <dbReference type="ChEBI" id="CHEBI:59789"/>
    </ligand>
</feature>
<dbReference type="RefSeq" id="WP_108028258.1">
    <property type="nucleotide sequence ID" value="NZ_QAYC01000014.1"/>
</dbReference>
<feature type="binding site" evidence="6">
    <location>
        <position position="86"/>
    </location>
    <ligand>
        <name>S-adenosyl-L-methionine</name>
        <dbReference type="ChEBI" id="CHEBI:59789"/>
    </ligand>
</feature>
<comment type="caution">
    <text evidence="8">The sequence shown here is derived from an EMBL/GenBank/DDBJ whole genome shotgun (WGS) entry which is preliminary data.</text>
</comment>
<dbReference type="PANTHER" id="PTHR11265">
    <property type="entry name" value="S-ADENOSYL-METHYLTRANSFERASE MRAW"/>
    <property type="match status" value="1"/>
</dbReference>
<evidence type="ECO:0000256" key="4">
    <source>
        <dbReference type="ARBA" id="ARBA00022679"/>
    </source>
</evidence>
<dbReference type="Proteomes" id="UP000244037">
    <property type="component" value="Unassembled WGS sequence"/>
</dbReference>
<evidence type="ECO:0000313" key="9">
    <source>
        <dbReference type="Proteomes" id="UP000244037"/>
    </source>
</evidence>
<dbReference type="InterPro" id="IPR029063">
    <property type="entry name" value="SAM-dependent_MTases_sf"/>
</dbReference>
<reference evidence="8 9" key="1">
    <citation type="submission" date="2018-04" db="EMBL/GenBank/DDBJ databases">
        <title>Genomic Encyclopedia of Archaeal and Bacterial Type Strains, Phase II (KMG-II): from individual species to whole genera.</title>
        <authorList>
            <person name="Goeker M."/>
        </authorList>
    </citation>
    <scope>NUCLEOTIDE SEQUENCE [LARGE SCALE GENOMIC DNA]</scope>
    <source>
        <strain evidence="8 9">DSM 19783</strain>
    </source>
</reference>
<comment type="similarity">
    <text evidence="1 6">Belongs to the methyltransferase superfamily. RsmH family.</text>
</comment>
<dbReference type="InterPro" id="IPR002903">
    <property type="entry name" value="RsmH"/>
</dbReference>
<gene>
    <name evidence="6" type="primary">rsmH</name>
    <name evidence="8" type="ORF">C8N38_11469</name>
</gene>
<name>A0A8E2VH90_9RHOB</name>
<dbReference type="NCBIfam" id="TIGR00006">
    <property type="entry name" value="16S rRNA (cytosine(1402)-N(4))-methyltransferase RsmH"/>
    <property type="match status" value="1"/>
</dbReference>
<dbReference type="OrthoDB" id="9806637at2"/>
<feature type="region of interest" description="Disordered" evidence="7">
    <location>
        <begin position="312"/>
        <end position="331"/>
    </location>
</feature>
<evidence type="ECO:0000256" key="1">
    <source>
        <dbReference type="ARBA" id="ARBA00010396"/>
    </source>
</evidence>
<dbReference type="HAMAP" id="MF_01007">
    <property type="entry name" value="16SrRNA_methyltr_H"/>
    <property type="match status" value="1"/>
</dbReference>
<comment type="catalytic activity">
    <reaction evidence="6">
        <text>cytidine(1402) in 16S rRNA + S-adenosyl-L-methionine = N(4)-methylcytidine(1402) in 16S rRNA + S-adenosyl-L-homocysteine + H(+)</text>
        <dbReference type="Rhea" id="RHEA:42928"/>
        <dbReference type="Rhea" id="RHEA-COMP:10286"/>
        <dbReference type="Rhea" id="RHEA-COMP:10287"/>
        <dbReference type="ChEBI" id="CHEBI:15378"/>
        <dbReference type="ChEBI" id="CHEBI:57856"/>
        <dbReference type="ChEBI" id="CHEBI:59789"/>
        <dbReference type="ChEBI" id="CHEBI:74506"/>
        <dbReference type="ChEBI" id="CHEBI:82748"/>
        <dbReference type="EC" id="2.1.1.199"/>
    </reaction>
</comment>
<dbReference type="SUPFAM" id="SSF81799">
    <property type="entry name" value="Putative methyltransferase TM0872, insert domain"/>
    <property type="match status" value="1"/>
</dbReference>
<dbReference type="EMBL" id="QAYC01000014">
    <property type="protein sequence ID" value="PTW45255.1"/>
    <property type="molecule type" value="Genomic_DNA"/>
</dbReference>
<evidence type="ECO:0000256" key="6">
    <source>
        <dbReference type="HAMAP-Rule" id="MF_01007"/>
    </source>
</evidence>
<dbReference type="Pfam" id="PF01795">
    <property type="entry name" value="Methyltransf_5"/>
    <property type="match status" value="1"/>
</dbReference>
<dbReference type="PANTHER" id="PTHR11265:SF0">
    <property type="entry name" value="12S RRNA N4-METHYLCYTIDINE METHYLTRANSFERASE"/>
    <property type="match status" value="1"/>
</dbReference>
<dbReference type="FunFam" id="1.10.150.170:FF:000003">
    <property type="entry name" value="Ribosomal RNA small subunit methyltransferase H"/>
    <property type="match status" value="1"/>
</dbReference>
<feature type="binding site" evidence="6">
    <location>
        <position position="103"/>
    </location>
    <ligand>
        <name>S-adenosyl-L-methionine</name>
        <dbReference type="ChEBI" id="CHEBI:59789"/>
    </ligand>
</feature>
<keyword evidence="2 6" id="KW-0698">rRNA processing</keyword>
<dbReference type="AlphaFoldDB" id="A0A8E2VH90"/>
<comment type="function">
    <text evidence="6">Specifically methylates the N4 position of cytidine in position 1402 (C1402) of 16S rRNA.</text>
</comment>
<organism evidence="8 9">
    <name type="scientific">Rhodovulum kholense</name>
    <dbReference type="NCBI Taxonomy" id="453584"/>
    <lineage>
        <taxon>Bacteria</taxon>
        <taxon>Pseudomonadati</taxon>
        <taxon>Pseudomonadota</taxon>
        <taxon>Alphaproteobacteria</taxon>
        <taxon>Rhodobacterales</taxon>
        <taxon>Paracoccaceae</taxon>
        <taxon>Rhodovulum</taxon>
    </lineage>
</organism>
<dbReference type="CDD" id="cd02440">
    <property type="entry name" value="AdoMet_MTases"/>
    <property type="match status" value="1"/>
</dbReference>
<keyword evidence="4 6" id="KW-0808">Transferase</keyword>
<feature type="binding site" evidence="6">
    <location>
        <position position="110"/>
    </location>
    <ligand>
        <name>S-adenosyl-L-methionine</name>
        <dbReference type="ChEBI" id="CHEBI:59789"/>
    </ligand>
</feature>
<dbReference type="Gene3D" id="3.40.50.150">
    <property type="entry name" value="Vaccinia Virus protein VP39"/>
    <property type="match status" value="1"/>
</dbReference>
<dbReference type="GO" id="GO:0005737">
    <property type="term" value="C:cytoplasm"/>
    <property type="evidence" value="ECO:0007669"/>
    <property type="project" value="UniProtKB-SubCell"/>
</dbReference>
<protein>
    <recommendedName>
        <fullName evidence="6">Ribosomal RNA small subunit methyltransferase H</fullName>
        <ecNumber evidence="6">2.1.1.199</ecNumber>
    </recommendedName>
    <alternativeName>
        <fullName evidence="6">16S rRNA m(4)C1402 methyltransferase</fullName>
    </alternativeName>
    <alternativeName>
        <fullName evidence="6">rRNA (cytosine-N(4)-)-methyltransferase RsmH</fullName>
    </alternativeName>
</protein>
<keyword evidence="3 6" id="KW-0489">Methyltransferase</keyword>
<keyword evidence="9" id="KW-1185">Reference proteome</keyword>
<comment type="subcellular location">
    <subcellularLocation>
        <location evidence="6">Cytoplasm</location>
    </subcellularLocation>
</comment>
<feature type="binding site" evidence="6">
    <location>
        <position position="59"/>
    </location>
    <ligand>
        <name>S-adenosyl-L-methionine</name>
        <dbReference type="ChEBI" id="CHEBI:59789"/>
    </ligand>
</feature>
<dbReference type="PIRSF" id="PIRSF004486">
    <property type="entry name" value="MraW"/>
    <property type="match status" value="1"/>
</dbReference>
<dbReference type="SUPFAM" id="SSF53335">
    <property type="entry name" value="S-adenosyl-L-methionine-dependent methyltransferases"/>
    <property type="match status" value="1"/>
</dbReference>
<dbReference type="GO" id="GO:0070475">
    <property type="term" value="P:rRNA base methylation"/>
    <property type="evidence" value="ECO:0007669"/>
    <property type="project" value="UniProtKB-UniRule"/>
</dbReference>
<dbReference type="GO" id="GO:0071424">
    <property type="term" value="F:rRNA (cytosine-N4-)-methyltransferase activity"/>
    <property type="evidence" value="ECO:0007669"/>
    <property type="project" value="UniProtKB-UniRule"/>
</dbReference>
<sequence>MAAADRSVPADPPHIPVLLRPLLEVVSPVAGLWLDGTFGAGGYSRGLLEAGADRVIGVDRDPSVADLAASWAGTWGDRLGLVEGVFSELDRHADAPLDGVVLDLGVSSMQLDQAERGFSFAKDGPLDMRMGAEGASAADLVATASEAALADILFHYGEERASRRIARAIVKARAVAPIVTTAQLAEVVARCLPPQRPGQSHPATRSFQAIRIAVNDELGELVAGLEAAERALKPGGKLAVVTFHSLEDRIVKRFLQLRSGQAAGGSRYAPETIPEPARFDLLTRRAVAPDPVELDANPRARSAKLRVGVRTDAPAGPVDRGQLGLPKIMED</sequence>
<evidence type="ECO:0000256" key="2">
    <source>
        <dbReference type="ARBA" id="ARBA00022552"/>
    </source>
</evidence>
<evidence type="ECO:0000256" key="5">
    <source>
        <dbReference type="ARBA" id="ARBA00022691"/>
    </source>
</evidence>
<evidence type="ECO:0000313" key="8">
    <source>
        <dbReference type="EMBL" id="PTW45255.1"/>
    </source>
</evidence>
<dbReference type="InterPro" id="IPR023397">
    <property type="entry name" value="SAM-dep_MeTrfase_MraW_recog"/>
</dbReference>
<accession>A0A8E2VH90</accession>
<evidence type="ECO:0000256" key="7">
    <source>
        <dbReference type="SAM" id="MobiDB-lite"/>
    </source>
</evidence>
<dbReference type="EC" id="2.1.1.199" evidence="6"/>